<dbReference type="EMBL" id="JAPHNI010000073">
    <property type="protein sequence ID" value="KAJ8116946.1"/>
    <property type="molecule type" value="Genomic_DNA"/>
</dbReference>
<comment type="caution">
    <text evidence="1">The sequence shown here is derived from an EMBL/GenBank/DDBJ whole genome shotgun (WGS) entry which is preliminary data.</text>
</comment>
<organism evidence="1 2">
    <name type="scientific">Boeremia exigua</name>
    <dbReference type="NCBI Taxonomy" id="749465"/>
    <lineage>
        <taxon>Eukaryota</taxon>
        <taxon>Fungi</taxon>
        <taxon>Dikarya</taxon>
        <taxon>Ascomycota</taxon>
        <taxon>Pezizomycotina</taxon>
        <taxon>Dothideomycetes</taxon>
        <taxon>Pleosporomycetidae</taxon>
        <taxon>Pleosporales</taxon>
        <taxon>Pleosporineae</taxon>
        <taxon>Didymellaceae</taxon>
        <taxon>Boeremia</taxon>
    </lineage>
</organism>
<sequence>MFAGKAGGGRNYLPRNGQRNIITDAIVPLTSFYCRREQYEAESSVALPPGSAASAAGCGDQQSRVGYASVWTFAKQARFCGYVGITGTEPSETQGRMLRETPNNNADDELEAIVTQRDAEISSPWKAEQR</sequence>
<protein>
    <submittedName>
        <fullName evidence="1">Uncharacterized protein</fullName>
    </submittedName>
</protein>
<proteinExistence type="predicted"/>
<keyword evidence="2" id="KW-1185">Reference proteome</keyword>
<accession>A0ACC2INZ1</accession>
<dbReference type="Proteomes" id="UP001153331">
    <property type="component" value="Unassembled WGS sequence"/>
</dbReference>
<reference evidence="1" key="1">
    <citation type="submission" date="2022-11" db="EMBL/GenBank/DDBJ databases">
        <title>Genome Sequence of Boeremia exigua.</title>
        <authorList>
            <person name="Buettner E."/>
        </authorList>
    </citation>
    <scope>NUCLEOTIDE SEQUENCE</scope>
    <source>
        <strain evidence="1">CU02</strain>
    </source>
</reference>
<name>A0ACC2INZ1_9PLEO</name>
<gene>
    <name evidence="1" type="ORF">OPT61_g1744</name>
</gene>
<evidence type="ECO:0000313" key="2">
    <source>
        <dbReference type="Proteomes" id="UP001153331"/>
    </source>
</evidence>
<evidence type="ECO:0000313" key="1">
    <source>
        <dbReference type="EMBL" id="KAJ8116946.1"/>
    </source>
</evidence>